<dbReference type="InterPro" id="IPR032818">
    <property type="entry name" value="DedA-like"/>
</dbReference>
<dbReference type="Proteomes" id="UP000178533">
    <property type="component" value="Unassembled WGS sequence"/>
</dbReference>
<keyword evidence="6 7" id="KW-0472">Membrane</keyword>
<organism evidence="9 10">
    <name type="scientific">Candidatus Woesebacteria bacterium RBG_16_36_11</name>
    <dbReference type="NCBI Taxonomy" id="1802481"/>
    <lineage>
        <taxon>Bacteria</taxon>
        <taxon>Candidatus Woeseibacteriota</taxon>
    </lineage>
</organism>
<evidence type="ECO:0000313" key="9">
    <source>
        <dbReference type="EMBL" id="OGM12175.1"/>
    </source>
</evidence>
<keyword evidence="5 7" id="KW-1133">Transmembrane helix</keyword>
<proteinExistence type="inferred from homology"/>
<reference evidence="9 10" key="1">
    <citation type="journal article" date="2016" name="Nat. Commun.">
        <title>Thousands of microbial genomes shed light on interconnected biogeochemical processes in an aquifer system.</title>
        <authorList>
            <person name="Anantharaman K."/>
            <person name="Brown C.T."/>
            <person name="Hug L.A."/>
            <person name="Sharon I."/>
            <person name="Castelle C.J."/>
            <person name="Probst A.J."/>
            <person name="Thomas B.C."/>
            <person name="Singh A."/>
            <person name="Wilkins M.J."/>
            <person name="Karaoz U."/>
            <person name="Brodie E.L."/>
            <person name="Williams K.H."/>
            <person name="Hubbard S.S."/>
            <person name="Banfield J.F."/>
        </authorList>
    </citation>
    <scope>NUCLEOTIDE SEQUENCE [LARGE SCALE GENOMIC DNA]</scope>
</reference>
<comment type="caution">
    <text evidence="9">The sequence shown here is derived from an EMBL/GenBank/DDBJ whole genome shotgun (WGS) entry which is preliminary data.</text>
</comment>
<dbReference type="EMBL" id="MGFT01000004">
    <property type="protein sequence ID" value="OGM12175.1"/>
    <property type="molecule type" value="Genomic_DNA"/>
</dbReference>
<evidence type="ECO:0000256" key="5">
    <source>
        <dbReference type="ARBA" id="ARBA00022989"/>
    </source>
</evidence>
<dbReference type="InterPro" id="IPR032816">
    <property type="entry name" value="VTT_dom"/>
</dbReference>
<evidence type="ECO:0000259" key="8">
    <source>
        <dbReference type="Pfam" id="PF09335"/>
    </source>
</evidence>
<evidence type="ECO:0000313" key="10">
    <source>
        <dbReference type="Proteomes" id="UP000178533"/>
    </source>
</evidence>
<evidence type="ECO:0000256" key="3">
    <source>
        <dbReference type="ARBA" id="ARBA00022475"/>
    </source>
</evidence>
<dbReference type="Pfam" id="PF09335">
    <property type="entry name" value="VTT_dom"/>
    <property type="match status" value="1"/>
</dbReference>
<keyword evidence="3 7" id="KW-1003">Cell membrane</keyword>
<dbReference type="PANTHER" id="PTHR30353:SF0">
    <property type="entry name" value="TRANSMEMBRANE PROTEIN"/>
    <property type="match status" value="1"/>
</dbReference>
<dbReference type="STRING" id="1802481.A2W13_00790"/>
<keyword evidence="4 7" id="KW-0812">Transmembrane</keyword>
<accession>A0A1F7XCY1</accession>
<evidence type="ECO:0000256" key="6">
    <source>
        <dbReference type="ARBA" id="ARBA00023136"/>
    </source>
</evidence>
<dbReference type="GO" id="GO:0005886">
    <property type="term" value="C:plasma membrane"/>
    <property type="evidence" value="ECO:0007669"/>
    <property type="project" value="UniProtKB-SubCell"/>
</dbReference>
<evidence type="ECO:0000256" key="4">
    <source>
        <dbReference type="ARBA" id="ARBA00022692"/>
    </source>
</evidence>
<comment type="subcellular location">
    <subcellularLocation>
        <location evidence="1 7">Cell membrane</location>
        <topology evidence="1 7">Multi-pass membrane protein</topology>
    </subcellularLocation>
</comment>
<feature type="transmembrane region" description="Helical" evidence="7">
    <location>
        <begin position="143"/>
        <end position="164"/>
    </location>
</feature>
<dbReference type="AlphaFoldDB" id="A0A1F7XCY1"/>
<name>A0A1F7XCY1_9BACT</name>
<feature type="transmembrane region" description="Helical" evidence="7">
    <location>
        <begin position="55"/>
        <end position="75"/>
    </location>
</feature>
<feature type="transmembrane region" description="Helical" evidence="7">
    <location>
        <begin position="170"/>
        <end position="191"/>
    </location>
</feature>
<gene>
    <name evidence="9" type="ORF">A2W13_00790</name>
</gene>
<evidence type="ECO:0000256" key="7">
    <source>
        <dbReference type="RuleBase" id="RU367016"/>
    </source>
</evidence>
<feature type="domain" description="VTT" evidence="8">
    <location>
        <begin position="33"/>
        <end position="158"/>
    </location>
</feature>
<dbReference type="PANTHER" id="PTHR30353">
    <property type="entry name" value="INNER MEMBRANE PROTEIN DEDA-RELATED"/>
    <property type="match status" value="1"/>
</dbReference>
<evidence type="ECO:0000256" key="2">
    <source>
        <dbReference type="ARBA" id="ARBA00010792"/>
    </source>
</evidence>
<comment type="similarity">
    <text evidence="2 7">Belongs to the DedA family.</text>
</comment>
<protein>
    <recommendedName>
        <fullName evidence="8">VTT domain-containing protein</fullName>
    </recommendedName>
</protein>
<feature type="transmembrane region" description="Helical" evidence="7">
    <location>
        <begin position="12"/>
        <end position="35"/>
    </location>
</feature>
<sequence length="209" mass="23261">MHFNLEEIITTIGVFGLFGVIFAESGLFFGFFFPGDSLLVTAGLLASQGYFKIEVLIPLLIIAAIAGDSTGYWFGKKVGQAIFNRKDTFLFKKAHLIKAHNFYEKHGGKTIIIARFVPIIRTFAPIVAGAVNMTYKNFISYNVFGGIFWVTAMLLFGYFLGNFFPNIDKYLLPVIAVIIIISILPGIIEVIKGNKEKILAKLKSFSKKD</sequence>
<evidence type="ECO:0000256" key="1">
    <source>
        <dbReference type="ARBA" id="ARBA00004651"/>
    </source>
</evidence>